<name>A0AAV5QM67_9ASCO</name>
<reference evidence="2 3" key="1">
    <citation type="journal article" date="2023" name="Elife">
        <title>Identification of key yeast species and microbe-microbe interactions impacting larval growth of Drosophila in the wild.</title>
        <authorList>
            <person name="Mure A."/>
            <person name="Sugiura Y."/>
            <person name="Maeda R."/>
            <person name="Honda K."/>
            <person name="Sakurai N."/>
            <person name="Takahashi Y."/>
            <person name="Watada M."/>
            <person name="Katoh T."/>
            <person name="Gotoh A."/>
            <person name="Gotoh Y."/>
            <person name="Taniguchi I."/>
            <person name="Nakamura K."/>
            <person name="Hayashi T."/>
            <person name="Katayama T."/>
            <person name="Uemura T."/>
            <person name="Hattori Y."/>
        </authorList>
    </citation>
    <scope>NUCLEOTIDE SEQUENCE [LARGE SCALE GENOMIC DNA]</scope>
    <source>
        <strain evidence="2 3">SC-9</strain>
    </source>
</reference>
<feature type="domain" description="PH" evidence="1">
    <location>
        <begin position="512"/>
        <end position="655"/>
    </location>
</feature>
<sequence length="820" mass="93660">MTSSDPPFKDSSSINHYLKEIRSSNGSHKLSSNMALSFLDLLHRNIIAFPSHDKEKANSIATLSNLTHFLPENSTGLSKYLCDYNFVAAIVNNAILNPFDDAPYSIINSLLKTDLVSFENLEVNAAAPGDIYKTFMSVLIKHPQIVENIPKRLQSTSRNLAPSSIEFVMLITMICAPIERTNYALKIFMIFCQENIFELINDIFEKSQFNANHTGVVAFPVSTKLYSIFNTCYIKAFAMILDNLASTTVDIHNNQLHQTILNTLVQSIKNFNHLNVGNSLGKYKDTSVLFHKLGFSKNPSAYIVSHFSFPVIFTVITFLIKPSVNRFKLKCKQQYLLVSSEAKRFPMNKMLFEISQLLHSHNAINNTKNTEIYHKYILYFDQIFALLASKALVYWEESHADSTGANDITAMLELLKLDMKFINSLLLHAKSFAPVQKKSLALSYGDIRNIESGFLRDNQYMNVMSSKDLNGFDELLIENLKFFIINERFNELSVGCLCYDDDPDFSTASSNFSMNSTNKSKLKKRIYMALSTNKTSILYRKISENQAFHNGNHMDLDTDNSHQIPIRSIKRIVINDDKSVSSGAVSISSSSVMEGYSKQRQNLGSVYQRFIRMGSGNRTTKISLINHENDAFFTFYIDNKHSSMLWIDSLMLLINKFNFANVTTETKSHMEKLFDIKRGMQFSSLKDIYAIESMNLPNTIFNFNINDVTIDNHKVDDKTMHEFLIQQLDDIKFDNFDKLIKRDFQNILSNEYSLDSKNSNGGDSFNNILKKSYRNELKRNKIKSPETFEDSSTLSSAIEEDEFDYSYDELAAIGSNFYYT</sequence>
<proteinExistence type="predicted"/>
<protein>
    <recommendedName>
        <fullName evidence="1">PH domain-containing protein</fullName>
    </recommendedName>
</protein>
<gene>
    <name evidence="2" type="ORF">DASC09_032830</name>
</gene>
<dbReference type="InterPro" id="IPR011993">
    <property type="entry name" value="PH-like_dom_sf"/>
</dbReference>
<dbReference type="Proteomes" id="UP001360560">
    <property type="component" value="Unassembled WGS sequence"/>
</dbReference>
<comment type="caution">
    <text evidence="2">The sequence shown here is derived from an EMBL/GenBank/DDBJ whole genome shotgun (WGS) entry which is preliminary data.</text>
</comment>
<accession>A0AAV5QM67</accession>
<keyword evidence="3" id="KW-1185">Reference proteome</keyword>
<dbReference type="InterPro" id="IPR001849">
    <property type="entry name" value="PH_domain"/>
</dbReference>
<dbReference type="Pfam" id="PF16457">
    <property type="entry name" value="PH_12"/>
    <property type="match status" value="1"/>
</dbReference>
<organism evidence="2 3">
    <name type="scientific">Saccharomycopsis crataegensis</name>
    <dbReference type="NCBI Taxonomy" id="43959"/>
    <lineage>
        <taxon>Eukaryota</taxon>
        <taxon>Fungi</taxon>
        <taxon>Dikarya</taxon>
        <taxon>Ascomycota</taxon>
        <taxon>Saccharomycotina</taxon>
        <taxon>Saccharomycetes</taxon>
        <taxon>Saccharomycopsidaceae</taxon>
        <taxon>Saccharomycopsis</taxon>
    </lineage>
</organism>
<dbReference type="EMBL" id="BTFZ01000011">
    <property type="protein sequence ID" value="GMM35958.1"/>
    <property type="molecule type" value="Genomic_DNA"/>
</dbReference>
<evidence type="ECO:0000259" key="1">
    <source>
        <dbReference type="Pfam" id="PF16457"/>
    </source>
</evidence>
<evidence type="ECO:0000313" key="3">
    <source>
        <dbReference type="Proteomes" id="UP001360560"/>
    </source>
</evidence>
<dbReference type="GeneID" id="90073933"/>
<dbReference type="RefSeq" id="XP_064852954.1">
    <property type="nucleotide sequence ID" value="XM_064996882.1"/>
</dbReference>
<dbReference type="Gene3D" id="2.30.29.30">
    <property type="entry name" value="Pleckstrin-homology domain (PH domain)/Phosphotyrosine-binding domain (PTB)"/>
    <property type="match status" value="1"/>
</dbReference>
<evidence type="ECO:0000313" key="2">
    <source>
        <dbReference type="EMBL" id="GMM35958.1"/>
    </source>
</evidence>
<dbReference type="AlphaFoldDB" id="A0AAV5QM67"/>